<organism evidence="2">
    <name type="scientific">Cladocopium goreaui</name>
    <dbReference type="NCBI Taxonomy" id="2562237"/>
    <lineage>
        <taxon>Eukaryota</taxon>
        <taxon>Sar</taxon>
        <taxon>Alveolata</taxon>
        <taxon>Dinophyceae</taxon>
        <taxon>Suessiales</taxon>
        <taxon>Symbiodiniaceae</taxon>
        <taxon>Cladocopium</taxon>
    </lineage>
</organism>
<feature type="region of interest" description="Disordered" evidence="1">
    <location>
        <begin position="48"/>
        <end position="70"/>
    </location>
</feature>
<name>A0A9P1BLD3_9DINO</name>
<dbReference type="AlphaFoldDB" id="A0A9P1BLD3"/>
<dbReference type="EMBL" id="CAMXCT030000164">
    <property type="protein sequence ID" value="CAL4762177.1"/>
    <property type="molecule type" value="Genomic_DNA"/>
</dbReference>
<accession>A0A9P1BLD3</accession>
<protein>
    <submittedName>
        <fullName evidence="2">Uncharacterized protein</fullName>
    </submittedName>
</protein>
<reference evidence="3" key="2">
    <citation type="submission" date="2024-04" db="EMBL/GenBank/DDBJ databases">
        <authorList>
            <person name="Chen Y."/>
            <person name="Shah S."/>
            <person name="Dougan E. K."/>
            <person name="Thang M."/>
            <person name="Chan C."/>
        </authorList>
    </citation>
    <scope>NUCLEOTIDE SEQUENCE [LARGE SCALE GENOMIC DNA]</scope>
</reference>
<evidence type="ECO:0000256" key="1">
    <source>
        <dbReference type="SAM" id="MobiDB-lite"/>
    </source>
</evidence>
<dbReference type="EMBL" id="CAMXCT010000164">
    <property type="protein sequence ID" value="CAI3974865.1"/>
    <property type="molecule type" value="Genomic_DNA"/>
</dbReference>
<feature type="non-terminal residue" evidence="2">
    <location>
        <position position="1"/>
    </location>
</feature>
<dbReference type="Proteomes" id="UP001152797">
    <property type="component" value="Unassembled WGS sequence"/>
</dbReference>
<gene>
    <name evidence="2" type="ORF">C1SCF055_LOCUS3231</name>
</gene>
<sequence length="172" mass="18162">VGDAQEQIHSAFCLRAAPSGGQQENPVGPLGARRTLGYAASGRCCGTGRRAARGGDRADPGSDQSLGPKPVALGALKLSRTTGATAAALPARDSMGVRGTWNGDSSAHHSLHQGEEFIVPEFLGWLTSCIGWPSDAVVKQSFPVSASTRCRAWWLRPTRFGYDWSGNTRTPN</sequence>
<evidence type="ECO:0000313" key="3">
    <source>
        <dbReference type="EMBL" id="CAL1128240.1"/>
    </source>
</evidence>
<proteinExistence type="predicted"/>
<comment type="caution">
    <text evidence="2">The sequence shown here is derived from an EMBL/GenBank/DDBJ whole genome shotgun (WGS) entry which is preliminary data.</text>
</comment>
<keyword evidence="4" id="KW-1185">Reference proteome</keyword>
<evidence type="ECO:0000313" key="4">
    <source>
        <dbReference type="Proteomes" id="UP001152797"/>
    </source>
</evidence>
<dbReference type="EMBL" id="CAMXCT020000164">
    <property type="protein sequence ID" value="CAL1128240.1"/>
    <property type="molecule type" value="Genomic_DNA"/>
</dbReference>
<evidence type="ECO:0000313" key="2">
    <source>
        <dbReference type="EMBL" id="CAI3974865.1"/>
    </source>
</evidence>
<reference evidence="2" key="1">
    <citation type="submission" date="2022-10" db="EMBL/GenBank/DDBJ databases">
        <authorList>
            <person name="Chen Y."/>
            <person name="Dougan E. K."/>
            <person name="Chan C."/>
            <person name="Rhodes N."/>
            <person name="Thang M."/>
        </authorList>
    </citation>
    <scope>NUCLEOTIDE SEQUENCE</scope>
</reference>